<evidence type="ECO:0000313" key="1">
    <source>
        <dbReference type="EMBL" id="MFD1227473.1"/>
    </source>
</evidence>
<proteinExistence type="predicted"/>
<comment type="caution">
    <text evidence="1">The sequence shown here is derived from an EMBL/GenBank/DDBJ whole genome shotgun (WGS) entry which is preliminary data.</text>
</comment>
<dbReference type="PANTHER" id="PTHR36849">
    <property type="entry name" value="CYTOPLASMIC PROTEIN-RELATED"/>
    <property type="match status" value="1"/>
</dbReference>
<protein>
    <submittedName>
        <fullName evidence="1">DUF488 domain-containing protein</fullName>
    </submittedName>
</protein>
<dbReference type="EMBL" id="JBHTMA010000036">
    <property type="protein sequence ID" value="MFD1227473.1"/>
    <property type="molecule type" value="Genomic_DNA"/>
</dbReference>
<accession>A0ABW3V353</accession>
<organism evidence="1 2">
    <name type="scientific">Pseudochrobactrum kiredjianiae</name>
    <dbReference type="NCBI Taxonomy" id="386305"/>
    <lineage>
        <taxon>Bacteria</taxon>
        <taxon>Pseudomonadati</taxon>
        <taxon>Pseudomonadota</taxon>
        <taxon>Alphaproteobacteria</taxon>
        <taxon>Hyphomicrobiales</taxon>
        <taxon>Brucellaceae</taxon>
        <taxon>Pseudochrobactrum</taxon>
    </lineage>
</organism>
<sequence length="124" mass="14533">MLKIAVKRIYDAPSPNDGFRILVDRIWPRGVSKQEAALDLWLKDIAPTTELRQWLHHQTVSAEVWQVFKQRYHDELQSNGQAVEVLQSHCAEHPITLLYSARDTAHNHAQVLKDYIEERQDRRP</sequence>
<dbReference type="Proteomes" id="UP001597263">
    <property type="component" value="Unassembled WGS sequence"/>
</dbReference>
<evidence type="ECO:0000313" key="2">
    <source>
        <dbReference type="Proteomes" id="UP001597263"/>
    </source>
</evidence>
<dbReference type="InterPro" id="IPR052552">
    <property type="entry name" value="YeaO-like"/>
</dbReference>
<reference evidence="2" key="1">
    <citation type="journal article" date="2019" name="Int. J. Syst. Evol. Microbiol.">
        <title>The Global Catalogue of Microorganisms (GCM) 10K type strain sequencing project: providing services to taxonomists for standard genome sequencing and annotation.</title>
        <authorList>
            <consortium name="The Broad Institute Genomics Platform"/>
            <consortium name="The Broad Institute Genome Sequencing Center for Infectious Disease"/>
            <person name="Wu L."/>
            <person name="Ma J."/>
        </authorList>
    </citation>
    <scope>NUCLEOTIDE SEQUENCE [LARGE SCALE GENOMIC DNA]</scope>
    <source>
        <strain evidence="2">CCUG 49584</strain>
    </source>
</reference>
<keyword evidence="2" id="KW-1185">Reference proteome</keyword>
<gene>
    <name evidence="1" type="ORF">ACFQ35_10035</name>
</gene>
<name>A0ABW3V353_9HYPH</name>
<dbReference type="Pfam" id="PF22752">
    <property type="entry name" value="DUF488-N3i"/>
    <property type="match status" value="1"/>
</dbReference>
<dbReference type="RefSeq" id="WP_353074554.1">
    <property type="nucleotide sequence ID" value="NZ_JAUCBM010000019.1"/>
</dbReference>
<dbReference type="PANTHER" id="PTHR36849:SF1">
    <property type="entry name" value="CYTOPLASMIC PROTEIN"/>
    <property type="match status" value="1"/>
</dbReference>